<dbReference type="InterPro" id="IPR051549">
    <property type="entry name" value="PEP_Utilizing_Enz"/>
</dbReference>
<feature type="domain" description="PEP-utilising enzyme mobile" evidence="2">
    <location>
        <begin position="1183"/>
        <end position="1253"/>
    </location>
</feature>
<evidence type="ECO:0000259" key="3">
    <source>
        <dbReference type="Pfam" id="PF01326"/>
    </source>
</evidence>
<dbReference type="Proteomes" id="UP000807504">
    <property type="component" value="Unassembled WGS sequence"/>
</dbReference>
<accession>A0A8T0FLV8</accession>
<protein>
    <submittedName>
        <fullName evidence="4">Putative phosphoenolpyruvate synthase like protein</fullName>
    </submittedName>
</protein>
<evidence type="ECO:0000259" key="2">
    <source>
        <dbReference type="Pfam" id="PF00391"/>
    </source>
</evidence>
<gene>
    <name evidence="4" type="ORF">HNY73_003819</name>
</gene>
<dbReference type="Pfam" id="PF00391">
    <property type="entry name" value="PEP-utilizers"/>
    <property type="match status" value="1"/>
</dbReference>
<dbReference type="InterPro" id="IPR002192">
    <property type="entry name" value="PPDK_AMP/ATP-bd"/>
</dbReference>
<dbReference type="InterPro" id="IPR008279">
    <property type="entry name" value="PEP-util_enz_mobile_dom"/>
</dbReference>
<comment type="similarity">
    <text evidence="1">Belongs to the PEP-utilizing enzyme family.</text>
</comment>
<dbReference type="EMBL" id="JABXBU010000003">
    <property type="protein sequence ID" value="KAF8792187.1"/>
    <property type="molecule type" value="Genomic_DNA"/>
</dbReference>
<dbReference type="GO" id="GO:0016301">
    <property type="term" value="F:kinase activity"/>
    <property type="evidence" value="ECO:0007669"/>
    <property type="project" value="InterPro"/>
</dbReference>
<dbReference type="AlphaFoldDB" id="A0A8T0FLV8"/>
<keyword evidence="5" id="KW-1185">Reference proteome</keyword>
<evidence type="ECO:0000256" key="1">
    <source>
        <dbReference type="ARBA" id="ARBA00007837"/>
    </source>
</evidence>
<dbReference type="SUPFAM" id="SSF56059">
    <property type="entry name" value="Glutathione synthetase ATP-binding domain-like"/>
    <property type="match status" value="1"/>
</dbReference>
<reference evidence="4" key="1">
    <citation type="journal article" date="2020" name="bioRxiv">
        <title>Chromosome-level reference genome of the European wasp spider Argiope bruennichi: a resource for studies on range expansion and evolutionary adaptation.</title>
        <authorList>
            <person name="Sheffer M.M."/>
            <person name="Hoppe A."/>
            <person name="Krehenwinkel H."/>
            <person name="Uhl G."/>
            <person name="Kuss A.W."/>
            <person name="Jensen L."/>
            <person name="Jensen C."/>
            <person name="Gillespie R.G."/>
            <person name="Hoff K.J."/>
            <person name="Prost S."/>
        </authorList>
    </citation>
    <scope>NUCLEOTIDE SEQUENCE</scope>
</reference>
<dbReference type="InterPro" id="IPR036637">
    <property type="entry name" value="Phosphohistidine_dom_sf"/>
</dbReference>
<evidence type="ECO:0000313" key="4">
    <source>
        <dbReference type="EMBL" id="KAF8792187.1"/>
    </source>
</evidence>
<dbReference type="InterPro" id="IPR013815">
    <property type="entry name" value="ATP_grasp_subdomain_1"/>
</dbReference>
<dbReference type="Gene3D" id="3.50.30.10">
    <property type="entry name" value="Phosphohistidine domain"/>
    <property type="match status" value="1"/>
</dbReference>
<dbReference type="SUPFAM" id="SSF52009">
    <property type="entry name" value="Phosphohistidine domain"/>
    <property type="match status" value="1"/>
</dbReference>
<name>A0A8T0FLV8_ARGBR</name>
<dbReference type="PANTHER" id="PTHR43615:SF1">
    <property type="entry name" value="PPDK_N DOMAIN-CONTAINING PROTEIN"/>
    <property type="match status" value="1"/>
</dbReference>
<feature type="domain" description="Pyruvate phosphate dikinase AMP/ATP-binding" evidence="3">
    <location>
        <begin position="451"/>
        <end position="689"/>
    </location>
</feature>
<dbReference type="Gene3D" id="3.30.1490.20">
    <property type="entry name" value="ATP-grasp fold, A domain"/>
    <property type="match status" value="1"/>
</dbReference>
<dbReference type="GO" id="GO:0005524">
    <property type="term" value="F:ATP binding"/>
    <property type="evidence" value="ECO:0007669"/>
    <property type="project" value="InterPro"/>
</dbReference>
<dbReference type="PANTHER" id="PTHR43615">
    <property type="entry name" value="PHOSPHOENOLPYRUVATE SYNTHASE-RELATED"/>
    <property type="match status" value="1"/>
</dbReference>
<sequence>MFILRQFIYWFKWAISYVAIRIYGAFQGKRFVPFDVNAIGDPIKLGFLIPDLEKELESPFPESHLQEAADEITFYGVNSKSECLLVRIARGCDQQADAWVYLKLENGKTYHLLETKGFQISSASNSQSFSFGKLQMYYLSPMRRWRIFYCGLLKEISENNNEEVVFVKLVFLWKAASDVYDCTLDTNPHGFASAVARSDWRKTLVPPIKNVDDALNFYGQSGVICGTVSVNDGPDYEMYLFGAKIRNLGKIASVEGCKFTTVLGNTPSNGLNFQLSSASVPFAFKNLPFGFVVDTYGLLEPLKELDIAINSADSEESQSSFKANFKTGERYELSGSIAEPIIFYRFQGWSGFLEISFIEFEIRNRKGYGVLISGEVCSMPKRSKKLIKIATCPKTIPLTAQFTEDICQLEEVSGGKGSSLGKLTQFSQEGKTFIVPKGIVVTTAAYNQFLTSEILEAVKSLEDVAYATNYRKFAVRSSATGEDSATMSAAGQMSTFLGVQGLEEVFNAVKKCWASQFGHIAVEYKRRNGQILNSPMAVVIQDMVPCEVSGVLFTCDPVSNNPTIITITANYGLGETVVSGSVDPDTYVLRKQKDGMLEIENIIIGTKHQKIIMKEFGGTITEDIDEQSQKKSCLSKEDAKRLGKLSIKIENFYKCSRDIEWGMVDNKIFILQSRPVTNATAETDYEIKHEFDAPLRWEDEYFTKANVGEVMPNATSPLGIEVICKRYSNMFKREALKKGVADNLLSSRYYSSGLLPFYNHMMLTTVDLLTRYGYDTPKSKGWIVSIFGRVLDDPDLLNCAKERAQIGPEPSIIAKISQIPQQLRNYWYLFTFDFGLEKMKERIYNHTPQFLKTNTAKDTFSAILKACSDFDDALAIHYDATTGCSEWNMILFGILCGAKGSFDIEVYSDFAKLLATSSDVESATVPQGIQEVATQIVKDTNKEKFSSMPVEEAEEWLQITNTLSGEKFRKFLKRHGHRCIKERDVHAITWEMDPKQLVKLLQNMASVTKEISCNKEESIDSILSQLKVSLDFKSTCMVKFILPYCRRGIRAREAGKSLAVKSFDHWRKGFRLLGRQMVSEGRLPDEELIFFLTFDEINDLLNTRSPTIISRASHRRKIFPTLDSYKFPEIMKGMPKPINDEEESADTYEFVADLTLKGIPVCVGIAKGYARVAMSLEEASHLKPGEILITYCTDIGWSPYFPIVSGVVTELGGLISHGAVVSREYGLPCVVGLQGATKRFQTGDYVLLDGKKGILQRLPKPE</sequence>
<comment type="caution">
    <text evidence="4">The sequence shown here is derived from an EMBL/GenBank/DDBJ whole genome shotgun (WGS) entry which is preliminary data.</text>
</comment>
<proteinExistence type="inferred from homology"/>
<dbReference type="Pfam" id="PF01326">
    <property type="entry name" value="PPDK_N"/>
    <property type="match status" value="1"/>
</dbReference>
<dbReference type="Gene3D" id="3.30.470.20">
    <property type="entry name" value="ATP-grasp fold, B domain"/>
    <property type="match status" value="1"/>
</dbReference>
<reference evidence="4" key="2">
    <citation type="submission" date="2020-06" db="EMBL/GenBank/DDBJ databases">
        <authorList>
            <person name="Sheffer M."/>
        </authorList>
    </citation>
    <scope>NUCLEOTIDE SEQUENCE</scope>
</reference>
<evidence type="ECO:0000313" key="5">
    <source>
        <dbReference type="Proteomes" id="UP000807504"/>
    </source>
</evidence>
<organism evidence="4 5">
    <name type="scientific">Argiope bruennichi</name>
    <name type="common">Wasp spider</name>
    <name type="synonym">Aranea bruennichi</name>
    <dbReference type="NCBI Taxonomy" id="94029"/>
    <lineage>
        <taxon>Eukaryota</taxon>
        <taxon>Metazoa</taxon>
        <taxon>Ecdysozoa</taxon>
        <taxon>Arthropoda</taxon>
        <taxon>Chelicerata</taxon>
        <taxon>Arachnida</taxon>
        <taxon>Araneae</taxon>
        <taxon>Araneomorphae</taxon>
        <taxon>Entelegynae</taxon>
        <taxon>Araneoidea</taxon>
        <taxon>Araneidae</taxon>
        <taxon>Argiope</taxon>
    </lineage>
</organism>